<keyword evidence="6" id="KW-0732">Signal</keyword>
<dbReference type="InterPro" id="IPR016166">
    <property type="entry name" value="FAD-bd_PCMH"/>
</dbReference>
<dbReference type="InterPro" id="IPR036318">
    <property type="entry name" value="FAD-bd_PCMH-like_sf"/>
</dbReference>
<evidence type="ECO:0000256" key="3">
    <source>
        <dbReference type="ARBA" id="ARBA00022630"/>
    </source>
</evidence>
<accession>A0A409Y017</accession>
<dbReference type="InterPro" id="IPR016169">
    <property type="entry name" value="FAD-bd_PCMH_sub2"/>
</dbReference>
<keyword evidence="4" id="KW-0274">FAD</keyword>
<evidence type="ECO:0000256" key="2">
    <source>
        <dbReference type="ARBA" id="ARBA00005466"/>
    </source>
</evidence>
<dbReference type="PANTHER" id="PTHR42973:SF39">
    <property type="entry name" value="FAD-BINDING PCMH-TYPE DOMAIN-CONTAINING PROTEIN"/>
    <property type="match status" value="1"/>
</dbReference>
<evidence type="ECO:0000259" key="7">
    <source>
        <dbReference type="PROSITE" id="PS51387"/>
    </source>
</evidence>
<evidence type="ECO:0000256" key="1">
    <source>
        <dbReference type="ARBA" id="ARBA00001974"/>
    </source>
</evidence>
<comment type="cofactor">
    <cofactor evidence="1">
        <name>FAD</name>
        <dbReference type="ChEBI" id="CHEBI:57692"/>
    </cofactor>
</comment>
<dbReference type="EMBL" id="NHYE01001377">
    <property type="protein sequence ID" value="PPQ96356.1"/>
    <property type="molecule type" value="Genomic_DNA"/>
</dbReference>
<gene>
    <name evidence="8" type="ORF">CVT26_005043</name>
</gene>
<keyword evidence="3" id="KW-0285">Flavoprotein</keyword>
<name>A0A409Y017_9AGAR</name>
<organism evidence="8 9">
    <name type="scientific">Gymnopilus dilepis</name>
    <dbReference type="NCBI Taxonomy" id="231916"/>
    <lineage>
        <taxon>Eukaryota</taxon>
        <taxon>Fungi</taxon>
        <taxon>Dikarya</taxon>
        <taxon>Basidiomycota</taxon>
        <taxon>Agaricomycotina</taxon>
        <taxon>Agaricomycetes</taxon>
        <taxon>Agaricomycetidae</taxon>
        <taxon>Agaricales</taxon>
        <taxon>Agaricineae</taxon>
        <taxon>Hymenogastraceae</taxon>
        <taxon>Gymnopilus</taxon>
    </lineage>
</organism>
<feature type="domain" description="FAD-binding PCMH-type" evidence="7">
    <location>
        <begin position="53"/>
        <end position="225"/>
    </location>
</feature>
<feature type="chain" id="PRO_5019494972" description="FAD-binding PCMH-type domain-containing protein" evidence="6">
    <location>
        <begin position="22"/>
        <end position="494"/>
    </location>
</feature>
<dbReference type="Proteomes" id="UP000284706">
    <property type="component" value="Unassembled WGS sequence"/>
</dbReference>
<dbReference type="Gene3D" id="3.40.462.20">
    <property type="match status" value="1"/>
</dbReference>
<dbReference type="Gene3D" id="3.30.465.10">
    <property type="match status" value="1"/>
</dbReference>
<dbReference type="GO" id="GO:0016491">
    <property type="term" value="F:oxidoreductase activity"/>
    <property type="evidence" value="ECO:0007669"/>
    <property type="project" value="UniProtKB-KW"/>
</dbReference>
<keyword evidence="5" id="KW-0560">Oxidoreductase</keyword>
<keyword evidence="9" id="KW-1185">Reference proteome</keyword>
<dbReference type="Pfam" id="PF01565">
    <property type="entry name" value="FAD_binding_4"/>
    <property type="match status" value="1"/>
</dbReference>
<dbReference type="PROSITE" id="PS51387">
    <property type="entry name" value="FAD_PCMH"/>
    <property type="match status" value="1"/>
</dbReference>
<dbReference type="InterPro" id="IPR050416">
    <property type="entry name" value="FAD-linked_Oxidoreductase"/>
</dbReference>
<dbReference type="InterPro" id="IPR012951">
    <property type="entry name" value="BBE"/>
</dbReference>
<evidence type="ECO:0000313" key="8">
    <source>
        <dbReference type="EMBL" id="PPQ96356.1"/>
    </source>
</evidence>
<evidence type="ECO:0000256" key="4">
    <source>
        <dbReference type="ARBA" id="ARBA00022827"/>
    </source>
</evidence>
<feature type="signal peptide" evidence="6">
    <location>
        <begin position="1"/>
        <end position="21"/>
    </location>
</feature>
<protein>
    <recommendedName>
        <fullName evidence="7">FAD-binding PCMH-type domain-containing protein</fullName>
    </recommendedName>
</protein>
<dbReference type="Pfam" id="PF08031">
    <property type="entry name" value="BBE"/>
    <property type="match status" value="1"/>
</dbReference>
<comment type="caution">
    <text evidence="8">The sequence shown here is derived from an EMBL/GenBank/DDBJ whole genome shotgun (WGS) entry which is preliminary data.</text>
</comment>
<reference evidence="8 9" key="1">
    <citation type="journal article" date="2018" name="Evol. Lett.">
        <title>Horizontal gene cluster transfer increased hallucinogenic mushroom diversity.</title>
        <authorList>
            <person name="Reynolds H.T."/>
            <person name="Vijayakumar V."/>
            <person name="Gluck-Thaler E."/>
            <person name="Korotkin H.B."/>
            <person name="Matheny P.B."/>
            <person name="Slot J.C."/>
        </authorList>
    </citation>
    <scope>NUCLEOTIDE SEQUENCE [LARGE SCALE GENOMIC DNA]</scope>
    <source>
        <strain evidence="8 9">SRW20</strain>
    </source>
</reference>
<dbReference type="PANTHER" id="PTHR42973">
    <property type="entry name" value="BINDING OXIDOREDUCTASE, PUTATIVE (AFU_ORTHOLOGUE AFUA_1G17690)-RELATED"/>
    <property type="match status" value="1"/>
</dbReference>
<dbReference type="InParanoid" id="A0A409Y017"/>
<comment type="similarity">
    <text evidence="2">Belongs to the oxygen-dependent FAD-linked oxidoreductase family.</text>
</comment>
<dbReference type="InterPro" id="IPR006094">
    <property type="entry name" value="Oxid_FAD_bind_N"/>
</dbReference>
<dbReference type="STRING" id="231916.A0A409Y017"/>
<evidence type="ECO:0000256" key="6">
    <source>
        <dbReference type="SAM" id="SignalP"/>
    </source>
</evidence>
<dbReference type="OrthoDB" id="407275at2759"/>
<evidence type="ECO:0000256" key="5">
    <source>
        <dbReference type="ARBA" id="ARBA00023002"/>
    </source>
</evidence>
<dbReference type="GO" id="GO:0071949">
    <property type="term" value="F:FAD binding"/>
    <property type="evidence" value="ECO:0007669"/>
    <property type="project" value="InterPro"/>
</dbReference>
<sequence>MTQNHFLHLLWGSALLAVVYADFISNLTSHNFQVLTPGSSGYPAASAAFNRRFTFEPEAIAFPNSAQDVSTILSLCTTYNYKAIARSGGHSYIANGLGGKDGSVVVDLSNFKTVTVDSSTNIATIGTGNRLGDIALALNNHGRALPHGTCPYVGIGGHSGHGGYGFTSRKWGLTLDTISALQVVLANGTIVTTSSSSYPDLFFALRGSSSSFGIVTSIQAKTLAAPSSATVFEYHWDMSAATAASALAAFQSFVVERNLPQEFGAEIVLGAGSSQGRVAFGITGGWYAAANQFNSVIAPLLAKLPKPSSSTITPGSYINSVQVLGGLGRLNTTGVPDSTDTFYAKSLMTPESAPMSNKSMTAFMNYLANEGFGTNTNWFVEVELYGGTTVADNQISATAFGRRSSMFTIQFYTSAPGGTPPFPNAGFSLLDGMVNSIVNNNPSGWDYGAYTNYIDNRLANWQTLYYSTNYPKLRSLKDQYDPHDTFSFPLSIEE</sequence>
<evidence type="ECO:0000313" key="9">
    <source>
        <dbReference type="Proteomes" id="UP000284706"/>
    </source>
</evidence>
<dbReference type="AlphaFoldDB" id="A0A409Y017"/>
<proteinExistence type="inferred from homology"/>
<dbReference type="SUPFAM" id="SSF56176">
    <property type="entry name" value="FAD-binding/transporter-associated domain-like"/>
    <property type="match status" value="1"/>
</dbReference>